<feature type="compositionally biased region" description="Polar residues" evidence="2">
    <location>
        <begin position="262"/>
        <end position="280"/>
    </location>
</feature>
<feature type="coiled-coil region" evidence="1">
    <location>
        <begin position="831"/>
        <end position="858"/>
    </location>
</feature>
<dbReference type="InterPro" id="IPR039889">
    <property type="entry name" value="CCD33"/>
</dbReference>
<accession>A0A7L0IYK8</accession>
<organism evidence="3 4">
    <name type="scientific">Piprites chloris</name>
    <name type="common">Wing-barred manakin</name>
    <dbReference type="NCBI Taxonomy" id="114369"/>
    <lineage>
        <taxon>Eukaryota</taxon>
        <taxon>Metazoa</taxon>
        <taxon>Chordata</taxon>
        <taxon>Craniata</taxon>
        <taxon>Vertebrata</taxon>
        <taxon>Euteleostomi</taxon>
        <taxon>Archelosauria</taxon>
        <taxon>Archosauria</taxon>
        <taxon>Dinosauria</taxon>
        <taxon>Saurischia</taxon>
        <taxon>Theropoda</taxon>
        <taxon>Coelurosauria</taxon>
        <taxon>Aves</taxon>
        <taxon>Neognathae</taxon>
        <taxon>Neoaves</taxon>
        <taxon>Telluraves</taxon>
        <taxon>Australaves</taxon>
        <taxon>Passeriformes</taxon>
        <taxon>Pipridae</taxon>
        <taxon>Piprites</taxon>
    </lineage>
</organism>
<dbReference type="Proteomes" id="UP000520962">
    <property type="component" value="Unassembled WGS sequence"/>
</dbReference>
<feature type="compositionally biased region" description="Low complexity" evidence="2">
    <location>
        <begin position="210"/>
        <end position="219"/>
    </location>
</feature>
<feature type="non-terminal residue" evidence="3">
    <location>
        <position position="1"/>
    </location>
</feature>
<evidence type="ECO:0000256" key="1">
    <source>
        <dbReference type="SAM" id="Coils"/>
    </source>
</evidence>
<evidence type="ECO:0000256" key="2">
    <source>
        <dbReference type="SAM" id="MobiDB-lite"/>
    </source>
</evidence>
<feature type="compositionally biased region" description="Polar residues" evidence="2">
    <location>
        <begin position="559"/>
        <end position="569"/>
    </location>
</feature>
<feature type="compositionally biased region" description="Pro residues" evidence="2">
    <location>
        <begin position="220"/>
        <end position="230"/>
    </location>
</feature>
<gene>
    <name evidence="3" type="primary">Ccdc33</name>
    <name evidence="3" type="ORF">PIPCHL_R13596</name>
</gene>
<sequence>AGEPHIPLSLQRSRLKAEEKTLDFEFEVVSAQFNRRGCYALRLTVENPLLQGSGAGIQLRVNGGNAARSSTSTTDTVEQSRLNQIYSFQRRKFTFTLPRGFCKNDKNHDVRLHIEALRFPGRTERLRRGRRVGEAFFAIYPRPDQPRLKLSARSNEDWYRYSAAVALLRVGSEQPAMHCGRLAFTASLHEHRPPPTLAAPPPRPPSSQEDQQAAGTAPATPDPGIPPRSPRTPESAYHSLPAEGHAHFPEVGEPRFGGPGSKQVSASTSPHQGTAQTQPPHQCRNHSHFTPQWCWEEGASFWRSPWQLNLIASPQGGLFPASHVSCSEHAAQSRDLVLSGYKELQPLRNKHMGLHTVCISPLDSGLLECRGIREQGETQLGLPVRSTAHPRRAKSAQTWEAPTGLKNRTNLLLTLCFIPFDSPWNYSDLDSFNRDRGDTEKGFGSCHPLREPQGMGEPLWHHLGVQVSDGHGAAGDTGGQPEHPWCHRALPRHSARWSGCGPTHPKPCHRSSGTAWRSILSLIPASGPPPSCSQTLQQPPLASPELPTTAALSPGKAASQPSCTPIPPSTLNRLLSPMETSLAKVLPVFHSVPPCSADPRRPLEIARSCSALGWQEVGSYRLALRRMAGDLLSLRRHVTSLEVENGQLRCSLASQQELGHALLHDADLDVMTREELQDRLASTAEMRRLKDRVQQLQNELIRKNDREKELVLLQRAHRLQQAMLRRCQDKVAKAKGLEQTVQQQEKVIEVMERVLQEKLAGAGRSTEKPAGHVPVSPPPPAPGEAFSGEVHTALLAENRRLREELARAAHPAAPIAPRPPALPGVWGGTEKLSLLARLEEAQARGRALERQLEKAARKWGREKQELGTRLLEQENGF</sequence>
<dbReference type="PANTHER" id="PTHR21623:SF2">
    <property type="entry name" value="COILED-COIL DOMAIN-CONTAINING PROTEIN 33"/>
    <property type="match status" value="1"/>
</dbReference>
<evidence type="ECO:0000313" key="3">
    <source>
        <dbReference type="EMBL" id="NXK37324.1"/>
    </source>
</evidence>
<dbReference type="GO" id="GO:0005777">
    <property type="term" value="C:peroxisome"/>
    <property type="evidence" value="ECO:0007669"/>
    <property type="project" value="TreeGrafter"/>
</dbReference>
<feature type="non-terminal residue" evidence="3">
    <location>
        <position position="877"/>
    </location>
</feature>
<evidence type="ECO:0000313" key="4">
    <source>
        <dbReference type="Proteomes" id="UP000520962"/>
    </source>
</evidence>
<keyword evidence="1" id="KW-0175">Coiled coil</keyword>
<feature type="coiled-coil region" evidence="1">
    <location>
        <begin position="679"/>
        <end position="706"/>
    </location>
</feature>
<dbReference type="PANTHER" id="PTHR21623">
    <property type="entry name" value="SPERIOLIN-BINDING FACTOR"/>
    <property type="match status" value="1"/>
</dbReference>
<comment type="caution">
    <text evidence="3">The sequence shown here is derived from an EMBL/GenBank/DDBJ whole genome shotgun (WGS) entry which is preliminary data.</text>
</comment>
<dbReference type="EMBL" id="VXAH01000175">
    <property type="protein sequence ID" value="NXK37324.1"/>
    <property type="molecule type" value="Genomic_DNA"/>
</dbReference>
<dbReference type="AlphaFoldDB" id="A0A7L0IYK8"/>
<feature type="region of interest" description="Disordered" evidence="2">
    <location>
        <begin position="191"/>
        <end position="286"/>
    </location>
</feature>
<name>A0A7L0IYK8_PIPCL</name>
<feature type="region of interest" description="Disordered" evidence="2">
    <location>
        <begin position="527"/>
        <end position="569"/>
    </location>
</feature>
<feature type="region of interest" description="Disordered" evidence="2">
    <location>
        <begin position="761"/>
        <end position="782"/>
    </location>
</feature>
<feature type="compositionally biased region" description="Basic and acidic residues" evidence="2">
    <location>
        <begin position="244"/>
        <end position="253"/>
    </location>
</feature>
<protein>
    <submittedName>
        <fullName evidence="3">CCD33 protein</fullName>
    </submittedName>
</protein>
<proteinExistence type="predicted"/>
<keyword evidence="4" id="KW-1185">Reference proteome</keyword>
<reference evidence="3 4" key="1">
    <citation type="submission" date="2019-09" db="EMBL/GenBank/DDBJ databases">
        <title>Bird 10,000 Genomes (B10K) Project - Family phase.</title>
        <authorList>
            <person name="Zhang G."/>
        </authorList>
    </citation>
    <scope>NUCLEOTIDE SEQUENCE [LARGE SCALE GENOMIC DNA]</scope>
    <source>
        <strain evidence="3">B10K-DU-007-02</strain>
        <tissue evidence="3">Mixed tissue sample</tissue>
    </source>
</reference>
<feature type="compositionally biased region" description="Pro residues" evidence="2">
    <location>
        <begin position="194"/>
        <end position="205"/>
    </location>
</feature>